<evidence type="ECO:0000259" key="1">
    <source>
        <dbReference type="Pfam" id="PF08241"/>
    </source>
</evidence>
<dbReference type="CDD" id="cd02440">
    <property type="entry name" value="AdoMet_MTases"/>
    <property type="match status" value="1"/>
</dbReference>
<reference evidence="2" key="1">
    <citation type="submission" date="2021-10" db="EMBL/GenBank/DDBJ databases">
        <title>Tropical sea cucumber genome reveals ecological adaptation and Cuvierian tubules defense mechanism.</title>
        <authorList>
            <person name="Chen T."/>
        </authorList>
    </citation>
    <scope>NUCLEOTIDE SEQUENCE</scope>
    <source>
        <strain evidence="2">Nanhai2018</strain>
        <tissue evidence="2">Muscle</tissue>
    </source>
</reference>
<name>A0A9Q0YMF2_HOLLE</name>
<evidence type="ECO:0000313" key="2">
    <source>
        <dbReference type="EMBL" id="KAJ8025148.1"/>
    </source>
</evidence>
<evidence type="ECO:0000313" key="3">
    <source>
        <dbReference type="Proteomes" id="UP001152320"/>
    </source>
</evidence>
<dbReference type="InterPro" id="IPR029063">
    <property type="entry name" value="SAM-dependent_MTases_sf"/>
</dbReference>
<keyword evidence="2" id="KW-0489">Methyltransferase</keyword>
<dbReference type="OrthoDB" id="2019266at2759"/>
<dbReference type="GO" id="GO:0032259">
    <property type="term" value="P:methylation"/>
    <property type="evidence" value="ECO:0007669"/>
    <property type="project" value="UniProtKB-KW"/>
</dbReference>
<dbReference type="GO" id="GO:0008757">
    <property type="term" value="F:S-adenosylmethionine-dependent methyltransferase activity"/>
    <property type="evidence" value="ECO:0007669"/>
    <property type="project" value="InterPro"/>
</dbReference>
<dbReference type="Pfam" id="PF08241">
    <property type="entry name" value="Methyltransf_11"/>
    <property type="match status" value="1"/>
</dbReference>
<protein>
    <submittedName>
        <fullName evidence="2">Methyltransferase-like protein 27</fullName>
    </submittedName>
</protein>
<keyword evidence="2" id="KW-0808">Transferase</keyword>
<keyword evidence="3" id="KW-1185">Reference proteome</keyword>
<feature type="domain" description="Methyltransferase type 11" evidence="1">
    <location>
        <begin position="81"/>
        <end position="176"/>
    </location>
</feature>
<dbReference type="Gene3D" id="3.40.50.150">
    <property type="entry name" value="Vaccinia Virus protein VP39"/>
    <property type="match status" value="1"/>
</dbReference>
<proteinExistence type="predicted"/>
<accession>A0A9Q0YMF2</accession>
<dbReference type="InterPro" id="IPR013216">
    <property type="entry name" value="Methyltransf_11"/>
</dbReference>
<dbReference type="SUPFAM" id="SSF53335">
    <property type="entry name" value="S-adenosyl-L-methionine-dependent methyltransferases"/>
    <property type="match status" value="1"/>
</dbReference>
<sequence>MAAEVNSFKGPVGNQPRVDQYHNFLKNYADDSTLTAEQKSAKLYDGWTTYEEDLVKASYNGASLSAMILSKLCPDKTISVLDCGAGSGLVGEQLVAQGFTNLIGNDISQKLLDIAQKKNIYKKLVCCDAGNVVQLPFEQNEFDAIVCVGCVSPTGIRPKAFVDWARVVKPGGVFLFLGRHRYWKKDPKNEWPELGFLEEFNTVVRDLQNSKKVQMIFKRILPDYLEKTEGVAFAFRVL</sequence>
<dbReference type="EMBL" id="JAIZAY010000018">
    <property type="protein sequence ID" value="KAJ8025148.1"/>
    <property type="molecule type" value="Genomic_DNA"/>
</dbReference>
<dbReference type="AlphaFoldDB" id="A0A9Q0YMF2"/>
<comment type="caution">
    <text evidence="2">The sequence shown here is derived from an EMBL/GenBank/DDBJ whole genome shotgun (WGS) entry which is preliminary data.</text>
</comment>
<gene>
    <name evidence="2" type="ORF">HOLleu_35270</name>
</gene>
<dbReference type="PANTHER" id="PTHR43591">
    <property type="entry name" value="METHYLTRANSFERASE"/>
    <property type="match status" value="1"/>
</dbReference>
<dbReference type="PANTHER" id="PTHR43591:SF110">
    <property type="entry name" value="RHODANESE DOMAIN-CONTAINING PROTEIN"/>
    <property type="match status" value="1"/>
</dbReference>
<dbReference type="Proteomes" id="UP001152320">
    <property type="component" value="Chromosome 18"/>
</dbReference>
<organism evidence="2 3">
    <name type="scientific">Holothuria leucospilota</name>
    <name type="common">Black long sea cucumber</name>
    <name type="synonym">Mertensiothuria leucospilota</name>
    <dbReference type="NCBI Taxonomy" id="206669"/>
    <lineage>
        <taxon>Eukaryota</taxon>
        <taxon>Metazoa</taxon>
        <taxon>Echinodermata</taxon>
        <taxon>Eleutherozoa</taxon>
        <taxon>Echinozoa</taxon>
        <taxon>Holothuroidea</taxon>
        <taxon>Aspidochirotacea</taxon>
        <taxon>Aspidochirotida</taxon>
        <taxon>Holothuriidae</taxon>
        <taxon>Holothuria</taxon>
    </lineage>
</organism>